<evidence type="ECO:0000256" key="1">
    <source>
        <dbReference type="ARBA" id="ARBA00004141"/>
    </source>
</evidence>
<dbReference type="AlphaFoldDB" id="A0A545AHM5"/>
<keyword evidence="7" id="KW-1185">Reference proteome</keyword>
<evidence type="ECO:0000313" key="6">
    <source>
        <dbReference type="EMBL" id="TQS40816.1"/>
    </source>
</evidence>
<comment type="caution">
    <text evidence="6">The sequence shown here is derived from an EMBL/GenBank/DDBJ whole genome shotgun (WGS) entry which is preliminary data.</text>
</comment>
<sequence>MSHFGGVAGVVFGGTVFGWVAPLIAFLVRGTTNANVRAHAVEALNFHITWAIANVVAWTVFACGSAITLGFGALFLWVLPLVTFLVPLIFGIIAGVRAAGDEFYRYPMSVKLIK</sequence>
<dbReference type="Proteomes" id="UP000317982">
    <property type="component" value="Unassembled WGS sequence"/>
</dbReference>
<evidence type="ECO:0000256" key="3">
    <source>
        <dbReference type="ARBA" id="ARBA00022989"/>
    </source>
</evidence>
<feature type="transmembrane region" description="Helical" evidence="5">
    <location>
        <begin position="74"/>
        <end position="96"/>
    </location>
</feature>
<keyword evidence="2 5" id="KW-0812">Transmembrane</keyword>
<comment type="subcellular location">
    <subcellularLocation>
        <location evidence="1">Membrane</location>
        <topology evidence="1">Multi-pass membrane protein</topology>
    </subcellularLocation>
</comment>
<feature type="transmembrane region" description="Helical" evidence="5">
    <location>
        <begin position="6"/>
        <end position="28"/>
    </location>
</feature>
<dbReference type="EMBL" id="VIRS01000034">
    <property type="protein sequence ID" value="TQS40816.1"/>
    <property type="molecule type" value="Genomic_DNA"/>
</dbReference>
<dbReference type="InParanoid" id="A0A545AHM5"/>
<name>A0A545AHM5_9ACTN</name>
<keyword evidence="3 5" id="KW-1133">Transmembrane helix</keyword>
<dbReference type="OrthoDB" id="9808930at2"/>
<feature type="transmembrane region" description="Helical" evidence="5">
    <location>
        <begin position="48"/>
        <end position="68"/>
    </location>
</feature>
<evidence type="ECO:0000256" key="2">
    <source>
        <dbReference type="ARBA" id="ARBA00022692"/>
    </source>
</evidence>
<evidence type="ECO:0000256" key="4">
    <source>
        <dbReference type="ARBA" id="ARBA00023136"/>
    </source>
</evidence>
<accession>A0A545AHM5</accession>
<dbReference type="InterPro" id="IPR019109">
    <property type="entry name" value="MamF_MmsF"/>
</dbReference>
<proteinExistence type="predicted"/>
<evidence type="ECO:0000313" key="7">
    <source>
        <dbReference type="Proteomes" id="UP000317982"/>
    </source>
</evidence>
<gene>
    <name evidence="6" type="ORF">FL583_32910</name>
</gene>
<dbReference type="Pfam" id="PF09685">
    <property type="entry name" value="MamF_MmsF"/>
    <property type="match status" value="1"/>
</dbReference>
<reference evidence="6 7" key="1">
    <citation type="submission" date="2019-07" db="EMBL/GenBank/DDBJ databases">
        <title>Cryptosporangium phraense sp. nov., isolated from plant litter.</title>
        <authorList>
            <person name="Suriyachadkun C."/>
        </authorList>
    </citation>
    <scope>NUCLEOTIDE SEQUENCE [LARGE SCALE GENOMIC DNA]</scope>
    <source>
        <strain evidence="6 7">A-T 5661</strain>
    </source>
</reference>
<evidence type="ECO:0000256" key="5">
    <source>
        <dbReference type="SAM" id="Phobius"/>
    </source>
</evidence>
<organism evidence="6 7">
    <name type="scientific">Cryptosporangium phraense</name>
    <dbReference type="NCBI Taxonomy" id="2593070"/>
    <lineage>
        <taxon>Bacteria</taxon>
        <taxon>Bacillati</taxon>
        <taxon>Actinomycetota</taxon>
        <taxon>Actinomycetes</taxon>
        <taxon>Cryptosporangiales</taxon>
        <taxon>Cryptosporangiaceae</taxon>
        <taxon>Cryptosporangium</taxon>
    </lineage>
</organism>
<protein>
    <submittedName>
        <fullName evidence="6">DUF4870 domain-containing protein</fullName>
    </submittedName>
</protein>
<keyword evidence="4 5" id="KW-0472">Membrane</keyword>